<feature type="chain" id="PRO_5047258750" evidence="2">
    <location>
        <begin position="20"/>
        <end position="268"/>
    </location>
</feature>
<organism evidence="3 4">
    <name type="scientific">Paenibacillus violae</name>
    <dbReference type="NCBI Taxonomy" id="3077234"/>
    <lineage>
        <taxon>Bacteria</taxon>
        <taxon>Bacillati</taxon>
        <taxon>Bacillota</taxon>
        <taxon>Bacilli</taxon>
        <taxon>Bacillales</taxon>
        <taxon>Paenibacillaceae</taxon>
        <taxon>Paenibacillus</taxon>
    </lineage>
</organism>
<evidence type="ECO:0000313" key="3">
    <source>
        <dbReference type="EMBL" id="MDU0204906.1"/>
    </source>
</evidence>
<reference evidence="3 4" key="1">
    <citation type="submission" date="2023-10" db="EMBL/GenBank/DDBJ databases">
        <title>Paenibacillus strain PFR10 Genome sequencing and assembly.</title>
        <authorList>
            <person name="Kim I."/>
        </authorList>
    </citation>
    <scope>NUCLEOTIDE SEQUENCE [LARGE SCALE GENOMIC DNA]</scope>
    <source>
        <strain evidence="3 4">PFR10</strain>
    </source>
</reference>
<protein>
    <submittedName>
        <fullName evidence="3">Uncharacterized protein</fullName>
    </submittedName>
</protein>
<evidence type="ECO:0000256" key="1">
    <source>
        <dbReference type="SAM" id="MobiDB-lite"/>
    </source>
</evidence>
<feature type="compositionally biased region" description="Basic and acidic residues" evidence="1">
    <location>
        <begin position="53"/>
        <end position="69"/>
    </location>
</feature>
<feature type="signal peptide" evidence="2">
    <location>
        <begin position="1"/>
        <end position="19"/>
    </location>
</feature>
<comment type="caution">
    <text evidence="3">The sequence shown here is derived from an EMBL/GenBank/DDBJ whole genome shotgun (WGS) entry which is preliminary data.</text>
</comment>
<dbReference type="PROSITE" id="PS51257">
    <property type="entry name" value="PROKAR_LIPOPROTEIN"/>
    <property type="match status" value="1"/>
</dbReference>
<feature type="compositionally biased region" description="Polar residues" evidence="1">
    <location>
        <begin position="36"/>
        <end position="52"/>
    </location>
</feature>
<proteinExistence type="predicted"/>
<evidence type="ECO:0000256" key="2">
    <source>
        <dbReference type="SAM" id="SignalP"/>
    </source>
</evidence>
<feature type="region of interest" description="Disordered" evidence="1">
    <location>
        <begin position="23"/>
        <end position="71"/>
    </location>
</feature>
<dbReference type="RefSeq" id="WP_315954876.1">
    <property type="nucleotide sequence ID" value="NZ_JAWCUD010000011.1"/>
</dbReference>
<name>A0ABU3RKT4_9BACL</name>
<dbReference type="Proteomes" id="UP001260980">
    <property type="component" value="Unassembled WGS sequence"/>
</dbReference>
<sequence>MNYLLKLFTISSLFTILCACSSSNSVGPSEKPKPTITPSQQPNQAVVQSEQPVQERSKLQGEQSKETKQENTIFSLIPKGWNISEKTKGTPVQATGDLNKDGIDDIAIIIEGEKGTKDQVPQRALVIAFGNGNNQYTFSMMAEKAILKANAGGIWGDPLEGISIDRGSILINFYGGSNDRWYEKYRFRFQDNDWYLIGATLGSFNSGKTTIENADEEDYNLLTGDFTLRKTDEHEQSKAITTKGNRGNVALLKLKDFDADGDKDQFLK</sequence>
<dbReference type="EMBL" id="JAWCUD010000011">
    <property type="protein sequence ID" value="MDU0204906.1"/>
    <property type="molecule type" value="Genomic_DNA"/>
</dbReference>
<evidence type="ECO:0000313" key="4">
    <source>
        <dbReference type="Proteomes" id="UP001260980"/>
    </source>
</evidence>
<keyword evidence="4" id="KW-1185">Reference proteome</keyword>
<accession>A0ABU3RKT4</accession>
<gene>
    <name evidence="3" type="ORF">RQP52_27875</name>
</gene>
<keyword evidence="2" id="KW-0732">Signal</keyword>